<keyword evidence="1 2" id="KW-0195">Cyclin</keyword>
<evidence type="ECO:0000256" key="2">
    <source>
        <dbReference type="RuleBase" id="RU000383"/>
    </source>
</evidence>
<keyword evidence="5" id="KW-1185">Reference proteome</keyword>
<accession>A0A418AJJ1</accession>
<dbReference type="InterPro" id="IPR013763">
    <property type="entry name" value="Cyclin-like_dom"/>
</dbReference>
<dbReference type="PANTHER" id="PTHR10177">
    <property type="entry name" value="CYCLINS"/>
    <property type="match status" value="1"/>
</dbReference>
<dbReference type="InterPro" id="IPR036915">
    <property type="entry name" value="Cyclin-like_sf"/>
</dbReference>
<gene>
    <name evidence="4" type="ORF">DYB32_009197</name>
</gene>
<dbReference type="InterPro" id="IPR004367">
    <property type="entry name" value="Cyclin_C-dom"/>
</dbReference>
<sequence>MVGANDAESAIDLSCDEDLMALAMLNDHIIPQLTVATMKDILAELLQRECDHRPDVTYICTVQRDGMEASWRVRIAEWMVAISTEFEFATVTTDLALNYLDRHLSRRSVSQHNLQLVGLVALLVASKFHEPDALLVAEAANLAHLAGFTPDTIRSMETSMLDVLEWNLHTVVPIHFVECFVVELSPDDSSRLGEACLPFLAASRMSHEMLAFLPSEIAVAIVTLACQVTGHHASCASVIASLTQLVPATTTAKVERCLQILAQCIDMASTTLSLKRDRSPSPLGVEGLVLGECADDHQSTFCPLVKRPKCHL</sequence>
<dbReference type="EMBL" id="QUSY01001830">
    <property type="protein sequence ID" value="RHY23438.1"/>
    <property type="molecule type" value="Genomic_DNA"/>
</dbReference>
<comment type="similarity">
    <text evidence="2">Belongs to the cyclin family.</text>
</comment>
<reference evidence="4 5" key="1">
    <citation type="submission" date="2018-08" db="EMBL/GenBank/DDBJ databases">
        <title>Aphanomyces genome sequencing and annotation.</title>
        <authorList>
            <person name="Minardi D."/>
            <person name="Oidtmann B."/>
            <person name="Van Der Giezen M."/>
            <person name="Studholme D.J."/>
        </authorList>
    </citation>
    <scope>NUCLEOTIDE SEQUENCE [LARGE SCALE GENOMIC DNA]</scope>
    <source>
        <strain evidence="4 5">NJM0002</strain>
    </source>
</reference>
<dbReference type="Pfam" id="PF02984">
    <property type="entry name" value="Cyclin_C"/>
    <property type="match status" value="1"/>
</dbReference>
<dbReference type="InterPro" id="IPR006671">
    <property type="entry name" value="Cyclin_N"/>
</dbReference>
<dbReference type="VEuPathDB" id="FungiDB:H310_12230"/>
<evidence type="ECO:0000256" key="1">
    <source>
        <dbReference type="ARBA" id="ARBA00023127"/>
    </source>
</evidence>
<proteinExistence type="inferred from homology"/>
<comment type="caution">
    <text evidence="4">The sequence shown here is derived from an EMBL/GenBank/DDBJ whole genome shotgun (WGS) entry which is preliminary data.</text>
</comment>
<feature type="domain" description="Cyclin-like" evidence="3">
    <location>
        <begin position="77"/>
        <end position="162"/>
    </location>
</feature>
<evidence type="ECO:0000259" key="3">
    <source>
        <dbReference type="SMART" id="SM00385"/>
    </source>
</evidence>
<organism evidence="4 5">
    <name type="scientific">Aphanomyces invadans</name>
    <dbReference type="NCBI Taxonomy" id="157072"/>
    <lineage>
        <taxon>Eukaryota</taxon>
        <taxon>Sar</taxon>
        <taxon>Stramenopiles</taxon>
        <taxon>Oomycota</taxon>
        <taxon>Saprolegniomycetes</taxon>
        <taxon>Saprolegniales</taxon>
        <taxon>Verrucalvaceae</taxon>
        <taxon>Aphanomyces</taxon>
    </lineage>
</organism>
<dbReference type="SUPFAM" id="SSF47954">
    <property type="entry name" value="Cyclin-like"/>
    <property type="match status" value="1"/>
</dbReference>
<dbReference type="SMART" id="SM00385">
    <property type="entry name" value="CYCLIN"/>
    <property type="match status" value="1"/>
</dbReference>
<dbReference type="Gene3D" id="1.10.472.10">
    <property type="entry name" value="Cyclin-like"/>
    <property type="match status" value="2"/>
</dbReference>
<dbReference type="Proteomes" id="UP000285060">
    <property type="component" value="Unassembled WGS sequence"/>
</dbReference>
<dbReference type="InterPro" id="IPR039361">
    <property type="entry name" value="Cyclin"/>
</dbReference>
<protein>
    <recommendedName>
        <fullName evidence="3">Cyclin-like domain-containing protein</fullName>
    </recommendedName>
</protein>
<evidence type="ECO:0000313" key="5">
    <source>
        <dbReference type="Proteomes" id="UP000285060"/>
    </source>
</evidence>
<name>A0A418AJJ1_9STRA</name>
<evidence type="ECO:0000313" key="4">
    <source>
        <dbReference type="EMBL" id="RHY23438.1"/>
    </source>
</evidence>
<dbReference type="AlphaFoldDB" id="A0A418AJJ1"/>
<dbReference type="Pfam" id="PF00134">
    <property type="entry name" value="Cyclin_N"/>
    <property type="match status" value="1"/>
</dbReference>